<reference evidence="2 3" key="1">
    <citation type="submission" date="2015-02" db="EMBL/GenBank/DDBJ databases">
        <title>Draft genome sequences of ten Microbacterium spp. with emphasis on heavy metal contaminated environments.</title>
        <authorList>
            <person name="Corretto E."/>
        </authorList>
    </citation>
    <scope>NUCLEOTIDE SEQUENCE [LARGE SCALE GENOMIC DNA]</scope>
    <source>
        <strain evidence="2 3">DSM 12510</strain>
    </source>
</reference>
<keyword evidence="1" id="KW-1133">Transmembrane helix</keyword>
<proteinExistence type="predicted"/>
<evidence type="ECO:0000313" key="3">
    <source>
        <dbReference type="Proteomes" id="UP000033956"/>
    </source>
</evidence>
<sequence length="90" mass="8934">MTTVVYPDLGAVASAAQLREIVGALLMTSLVVAVLVVVACAATWAIASGTGNYRVATRARLGMVVACGTALLAGAGSAIVNFLLQVGATI</sequence>
<keyword evidence="1" id="KW-0472">Membrane</keyword>
<dbReference type="RefSeq" id="WP_045277209.1">
    <property type="nucleotide sequence ID" value="NZ_BAAAUP010000002.1"/>
</dbReference>
<protein>
    <recommendedName>
        <fullName evidence="4">Integral membrane protein</fullName>
    </recommendedName>
</protein>
<evidence type="ECO:0000256" key="1">
    <source>
        <dbReference type="SAM" id="Phobius"/>
    </source>
</evidence>
<dbReference type="Proteomes" id="UP000033956">
    <property type="component" value="Unassembled WGS sequence"/>
</dbReference>
<dbReference type="AlphaFoldDB" id="A0A0M2GVM6"/>
<dbReference type="PATRIC" id="fig|92835.4.peg.3363"/>
<keyword evidence="3" id="KW-1185">Reference proteome</keyword>
<dbReference type="InterPro" id="IPR046094">
    <property type="entry name" value="DUF6112"/>
</dbReference>
<dbReference type="Pfam" id="PF19607">
    <property type="entry name" value="DUF6112"/>
    <property type="match status" value="1"/>
</dbReference>
<keyword evidence="1" id="KW-0812">Transmembrane</keyword>
<dbReference type="OrthoDB" id="4774950at2"/>
<evidence type="ECO:0008006" key="4">
    <source>
        <dbReference type="Google" id="ProtNLM"/>
    </source>
</evidence>
<dbReference type="EMBL" id="JYIZ01000057">
    <property type="protein sequence ID" value="KJL37572.1"/>
    <property type="molecule type" value="Genomic_DNA"/>
</dbReference>
<gene>
    <name evidence="2" type="ORF">RS81_03329</name>
</gene>
<evidence type="ECO:0000313" key="2">
    <source>
        <dbReference type="EMBL" id="KJL37572.1"/>
    </source>
</evidence>
<accession>A0A0M2GVM6</accession>
<comment type="caution">
    <text evidence="2">The sequence shown here is derived from an EMBL/GenBank/DDBJ whole genome shotgun (WGS) entry which is preliminary data.</text>
</comment>
<name>A0A0M2GVM6_9MICO</name>
<organism evidence="2 3">
    <name type="scientific">Microbacterium terrae</name>
    <dbReference type="NCBI Taxonomy" id="69369"/>
    <lineage>
        <taxon>Bacteria</taxon>
        <taxon>Bacillati</taxon>
        <taxon>Actinomycetota</taxon>
        <taxon>Actinomycetes</taxon>
        <taxon>Micrococcales</taxon>
        <taxon>Microbacteriaceae</taxon>
        <taxon>Microbacterium</taxon>
    </lineage>
</organism>
<feature type="transmembrane region" description="Helical" evidence="1">
    <location>
        <begin position="59"/>
        <end position="84"/>
    </location>
</feature>
<feature type="transmembrane region" description="Helical" evidence="1">
    <location>
        <begin position="21"/>
        <end position="47"/>
    </location>
</feature>
<dbReference type="STRING" id="92835.RS81_03329"/>